<keyword evidence="5" id="KW-0833">Ubl conjugation pathway</keyword>
<dbReference type="SUPFAM" id="SSF57850">
    <property type="entry name" value="RING/U-box"/>
    <property type="match status" value="1"/>
</dbReference>
<dbReference type="GO" id="GO:0008270">
    <property type="term" value="F:zinc ion binding"/>
    <property type="evidence" value="ECO:0007669"/>
    <property type="project" value="UniProtKB-KW"/>
</dbReference>
<sequence>MKQINMESCNICCYVFTEKIRHEIICIHCKGSFCQKCLCTYLLTEGTKQECMLCSNEINTEFIYLHTPKAFREKYFTKETENIMREETLLLVVTKEKLYMEKRAQLLRSRTRALETHIKKFPTDTEIVSLFEKSKEELQECLKVINLPEKDLSTKSKVVVCSVTSCDGINIKGKCNQCKTQTCPECQMVIKNANDGEEGEDEHVCDPTILETIKFLKKDTKPCPKCSVPIHKIEGCDQMFCVFCHTAFSWRTGREESGVIHNPHYFQWLRQKGEEIPRQPGDDPCGRAVDIAVAAIGKSGFKNRNEFCKKIIDRYFMEKILRELNTVITRLSTATYDVGAIQEKKRNLRIRYINQLSKDTGDKENEKKRKHKNWFIAIKTLLKKHEMNKDCLCLLQTFERGFKDALVKANENKDFQELEDSIKSLNEYFSEQVIEIKKRHGLSPFMKIVIPDGLTSKWLNHRY</sequence>
<proteinExistence type="predicted"/>
<dbReference type="PROSITE" id="PS50089">
    <property type="entry name" value="ZF_RING_2"/>
    <property type="match status" value="1"/>
</dbReference>
<evidence type="ECO:0000259" key="8">
    <source>
        <dbReference type="PROSITE" id="PS50089"/>
    </source>
</evidence>
<dbReference type="OrthoDB" id="2737at10239"/>
<dbReference type="PROSITE" id="PS51873">
    <property type="entry name" value="TRIAD"/>
    <property type="match status" value="1"/>
</dbReference>
<evidence type="ECO:0000256" key="1">
    <source>
        <dbReference type="ARBA" id="ARBA00022679"/>
    </source>
</evidence>
<dbReference type="Gene3D" id="3.30.40.10">
    <property type="entry name" value="Zinc/RING finger domain, C3HC4 (zinc finger)"/>
    <property type="match status" value="1"/>
</dbReference>
<gene>
    <name evidence="10" type="primary">067L</name>
    <name evidence="10" type="ORF">IIV31_067L</name>
</gene>
<dbReference type="Gene3D" id="1.20.120.1750">
    <property type="match status" value="1"/>
</dbReference>
<evidence type="ECO:0000256" key="6">
    <source>
        <dbReference type="ARBA" id="ARBA00022833"/>
    </source>
</evidence>
<evidence type="ECO:0000259" key="9">
    <source>
        <dbReference type="PROSITE" id="PS51873"/>
    </source>
</evidence>
<dbReference type="InterPro" id="IPR044066">
    <property type="entry name" value="TRIAD_supradom"/>
</dbReference>
<keyword evidence="4 7" id="KW-0863">Zinc-finger</keyword>
<dbReference type="Proteomes" id="UP000114278">
    <property type="component" value="Segment"/>
</dbReference>
<evidence type="ECO:0000313" key="10">
    <source>
        <dbReference type="EMBL" id="CCV02439.1"/>
    </source>
</evidence>
<keyword evidence="6" id="KW-0862">Zinc</keyword>
<evidence type="ECO:0000256" key="7">
    <source>
        <dbReference type="PROSITE-ProRule" id="PRU00175"/>
    </source>
</evidence>
<keyword evidence="1" id="KW-0808">Transferase</keyword>
<dbReference type="RefSeq" id="YP_009046681.1">
    <property type="nucleotide sequence ID" value="NC_024451.1"/>
</dbReference>
<evidence type="ECO:0000256" key="4">
    <source>
        <dbReference type="ARBA" id="ARBA00022771"/>
    </source>
</evidence>
<keyword evidence="10" id="KW-0547">Nucleotide-binding</keyword>
<evidence type="ECO:0000313" key="11">
    <source>
        <dbReference type="Proteomes" id="UP000114278"/>
    </source>
</evidence>
<evidence type="ECO:0000256" key="3">
    <source>
        <dbReference type="ARBA" id="ARBA00022737"/>
    </source>
</evidence>
<dbReference type="InterPro" id="IPR001841">
    <property type="entry name" value="Znf_RING"/>
</dbReference>
<keyword evidence="10" id="KW-0067">ATP-binding</keyword>
<dbReference type="GO" id="GO:0016740">
    <property type="term" value="F:transferase activity"/>
    <property type="evidence" value="ECO:0007669"/>
    <property type="project" value="UniProtKB-KW"/>
</dbReference>
<dbReference type="GeneID" id="19738651"/>
<evidence type="ECO:0000256" key="5">
    <source>
        <dbReference type="ARBA" id="ARBA00022786"/>
    </source>
</evidence>
<keyword evidence="10" id="KW-0347">Helicase</keyword>
<keyword evidence="11" id="KW-1185">Reference proteome</keyword>
<dbReference type="InterPro" id="IPR013083">
    <property type="entry name" value="Znf_RING/FYVE/PHD"/>
</dbReference>
<keyword evidence="10" id="KW-0378">Hydrolase</keyword>
<dbReference type="EMBL" id="HF920637">
    <property type="protein sequence ID" value="CCV02439.1"/>
    <property type="molecule type" value="Genomic_DNA"/>
</dbReference>
<evidence type="ECO:0000256" key="2">
    <source>
        <dbReference type="ARBA" id="ARBA00022723"/>
    </source>
</evidence>
<keyword evidence="2" id="KW-0479">Metal-binding</keyword>
<feature type="domain" description="RING-type" evidence="9">
    <location>
        <begin position="5"/>
        <end position="272"/>
    </location>
</feature>
<dbReference type="GO" id="GO:0004386">
    <property type="term" value="F:helicase activity"/>
    <property type="evidence" value="ECO:0007669"/>
    <property type="project" value="UniProtKB-KW"/>
</dbReference>
<reference evidence="10 11" key="1">
    <citation type="journal article" date="2014" name="J. Gen. Virol.">
        <title>Genome sequence of a crustacean iridovirus, IIV31, isolated from the pill bug, Armadillidium vulgare.</title>
        <authorList>
            <person name="Piegu B."/>
            <person name="Guizard S."/>
            <person name="Yeping T."/>
            <person name="Cruaud C."/>
            <person name="Asgari S."/>
            <person name="Bideshi D.K."/>
            <person name="Federici B.A."/>
            <person name="Bigot Y."/>
        </authorList>
    </citation>
    <scope>NUCLEOTIDE SEQUENCE [LARGE SCALE GENOMIC DNA]</scope>
</reference>
<protein>
    <submittedName>
        <fullName evidence="10">NTPase/helicase-like protein</fullName>
    </submittedName>
</protein>
<accession>A0A068QLP5</accession>
<organism evidence="10 11">
    <name type="scientific">Armadillidium vulgare iridescent virus</name>
    <dbReference type="NCBI Taxonomy" id="72201"/>
    <lineage>
        <taxon>Viruses</taxon>
        <taxon>Varidnaviria</taxon>
        <taxon>Bamfordvirae</taxon>
        <taxon>Nucleocytoviricota</taxon>
        <taxon>Megaviricetes</taxon>
        <taxon>Pimascovirales</taxon>
        <taxon>Pimascovirales incertae sedis</taxon>
        <taxon>Iridoviridae</taxon>
        <taxon>Betairidovirinae</taxon>
        <taxon>Iridovirus</taxon>
        <taxon>Iridovirus armadillidium1</taxon>
        <taxon>Invertebrate iridescent virus 31</taxon>
    </lineage>
</organism>
<keyword evidence="3" id="KW-0677">Repeat</keyword>
<name>A0A068QLP5_9VIRU</name>
<dbReference type="KEGG" id="vg:19738651"/>
<feature type="domain" description="RING-type" evidence="8">
    <location>
        <begin position="9"/>
        <end position="55"/>
    </location>
</feature>